<sequence>MLARQDRYQGWRSCGQGLENPVTLSIPPDLADDDEALVAALSIVLAQ</sequence>
<evidence type="ECO:0000313" key="1">
    <source>
        <dbReference type="EMBL" id="NMO19756.1"/>
    </source>
</evidence>
<proteinExistence type="predicted"/>
<name>A0A848LPS6_9BACT</name>
<accession>A0A848LPS6</accession>
<organism evidence="1 2">
    <name type="scientific">Pyxidicoccus fallax</name>
    <dbReference type="NCBI Taxonomy" id="394095"/>
    <lineage>
        <taxon>Bacteria</taxon>
        <taxon>Pseudomonadati</taxon>
        <taxon>Myxococcota</taxon>
        <taxon>Myxococcia</taxon>
        <taxon>Myxococcales</taxon>
        <taxon>Cystobacterineae</taxon>
        <taxon>Myxococcaceae</taxon>
        <taxon>Pyxidicoccus</taxon>
    </lineage>
</organism>
<keyword evidence="2" id="KW-1185">Reference proteome</keyword>
<protein>
    <submittedName>
        <fullName evidence="1">Uncharacterized protein</fullName>
    </submittedName>
</protein>
<dbReference type="Proteomes" id="UP000518300">
    <property type="component" value="Unassembled WGS sequence"/>
</dbReference>
<dbReference type="EMBL" id="JABBJJ010000203">
    <property type="protein sequence ID" value="NMO19756.1"/>
    <property type="molecule type" value="Genomic_DNA"/>
</dbReference>
<dbReference type="RefSeq" id="WP_169348996.1">
    <property type="nucleotide sequence ID" value="NZ_JABBJJ010000203.1"/>
</dbReference>
<gene>
    <name evidence="1" type="ORF">HG543_33505</name>
</gene>
<dbReference type="AlphaFoldDB" id="A0A848LPS6"/>
<evidence type="ECO:0000313" key="2">
    <source>
        <dbReference type="Proteomes" id="UP000518300"/>
    </source>
</evidence>
<comment type="caution">
    <text evidence="1">The sequence shown here is derived from an EMBL/GenBank/DDBJ whole genome shotgun (WGS) entry which is preliminary data.</text>
</comment>
<reference evidence="1 2" key="1">
    <citation type="submission" date="2020-04" db="EMBL/GenBank/DDBJ databases">
        <title>Draft genome of Pyxidicoccus fallax type strain.</title>
        <authorList>
            <person name="Whitworth D.E."/>
        </authorList>
    </citation>
    <scope>NUCLEOTIDE SEQUENCE [LARGE SCALE GENOMIC DNA]</scope>
    <source>
        <strain evidence="1 2">DSM 14698</strain>
    </source>
</reference>